<sequence>MRYLQKIFNIPLSVSFSDDAASLLTGHLSWSLEVRDQLLSENHLLRNLGDEGAAGDLGLKTPPKNEKSRGEVGLLPATSAASSQTKKLGMLKSGPPLLMCLRSTTDVNVGLGWIGYPDNFKVSGSGSDMDLYPADL</sequence>
<accession>A0A8S9RFT5</accession>
<evidence type="ECO:0000313" key="2">
    <source>
        <dbReference type="EMBL" id="KAF3571730.1"/>
    </source>
</evidence>
<protein>
    <submittedName>
        <fullName evidence="2">Uncharacterized protein</fullName>
    </submittedName>
</protein>
<feature type="region of interest" description="Disordered" evidence="1">
    <location>
        <begin position="51"/>
        <end position="71"/>
    </location>
</feature>
<name>A0A8S9RFT5_BRACR</name>
<dbReference type="EMBL" id="QGKX02000095">
    <property type="protein sequence ID" value="KAF3571730.1"/>
    <property type="molecule type" value="Genomic_DNA"/>
</dbReference>
<proteinExistence type="predicted"/>
<evidence type="ECO:0000313" key="3">
    <source>
        <dbReference type="Proteomes" id="UP000712600"/>
    </source>
</evidence>
<organism evidence="2 3">
    <name type="scientific">Brassica cretica</name>
    <name type="common">Mustard</name>
    <dbReference type="NCBI Taxonomy" id="69181"/>
    <lineage>
        <taxon>Eukaryota</taxon>
        <taxon>Viridiplantae</taxon>
        <taxon>Streptophyta</taxon>
        <taxon>Embryophyta</taxon>
        <taxon>Tracheophyta</taxon>
        <taxon>Spermatophyta</taxon>
        <taxon>Magnoliopsida</taxon>
        <taxon>eudicotyledons</taxon>
        <taxon>Gunneridae</taxon>
        <taxon>Pentapetalae</taxon>
        <taxon>rosids</taxon>
        <taxon>malvids</taxon>
        <taxon>Brassicales</taxon>
        <taxon>Brassicaceae</taxon>
        <taxon>Brassiceae</taxon>
        <taxon>Brassica</taxon>
    </lineage>
</organism>
<dbReference type="AlphaFoldDB" id="A0A8S9RFT5"/>
<evidence type="ECO:0000256" key="1">
    <source>
        <dbReference type="SAM" id="MobiDB-lite"/>
    </source>
</evidence>
<dbReference type="Proteomes" id="UP000712600">
    <property type="component" value="Unassembled WGS sequence"/>
</dbReference>
<reference evidence="2" key="1">
    <citation type="submission" date="2019-12" db="EMBL/GenBank/DDBJ databases">
        <title>Genome sequencing and annotation of Brassica cretica.</title>
        <authorList>
            <person name="Studholme D.J."/>
            <person name="Sarris P."/>
        </authorList>
    </citation>
    <scope>NUCLEOTIDE SEQUENCE</scope>
    <source>
        <strain evidence="2">PFS-109/04</strain>
        <tissue evidence="2">Leaf</tissue>
    </source>
</reference>
<gene>
    <name evidence="2" type="ORF">F2Q69_00058143</name>
</gene>
<comment type="caution">
    <text evidence="2">The sequence shown here is derived from an EMBL/GenBank/DDBJ whole genome shotgun (WGS) entry which is preliminary data.</text>
</comment>